<dbReference type="InterPro" id="IPR052018">
    <property type="entry name" value="PHP_domain"/>
</dbReference>
<organism evidence="4 5">
    <name type="scientific">Chondromyces crocatus</name>
    <dbReference type="NCBI Taxonomy" id="52"/>
    <lineage>
        <taxon>Bacteria</taxon>
        <taxon>Pseudomonadati</taxon>
        <taxon>Myxococcota</taxon>
        <taxon>Polyangia</taxon>
        <taxon>Polyangiales</taxon>
        <taxon>Polyangiaceae</taxon>
        <taxon>Chondromyces</taxon>
    </lineage>
</organism>
<evidence type="ECO:0000256" key="1">
    <source>
        <dbReference type="SAM" id="MobiDB-lite"/>
    </source>
</evidence>
<protein>
    <recommendedName>
        <fullName evidence="3">Polymerase/histidinol phosphatase N-terminal domain-containing protein</fullName>
    </recommendedName>
</protein>
<dbReference type="PANTHER" id="PTHR42924">
    <property type="entry name" value="EXONUCLEASE"/>
    <property type="match status" value="1"/>
</dbReference>
<dbReference type="PANTHER" id="PTHR42924:SF3">
    <property type="entry name" value="POLYMERASE_HISTIDINOL PHOSPHATASE N-TERMINAL DOMAIN-CONTAINING PROTEIN"/>
    <property type="match status" value="1"/>
</dbReference>
<dbReference type="NCBIfam" id="NF038032">
    <property type="entry name" value="CehA_McbA_metalo"/>
    <property type="match status" value="1"/>
</dbReference>
<dbReference type="GO" id="GO:0004534">
    <property type="term" value="F:5'-3' RNA exonuclease activity"/>
    <property type="evidence" value="ECO:0007669"/>
    <property type="project" value="TreeGrafter"/>
</dbReference>
<keyword evidence="2" id="KW-0732">Signal</keyword>
<feature type="signal peptide" evidence="2">
    <location>
        <begin position="1"/>
        <end position="43"/>
    </location>
</feature>
<dbReference type="SMART" id="SM00481">
    <property type="entry name" value="POLIIIAc"/>
    <property type="match status" value="1"/>
</dbReference>
<name>A0A0K1EA81_CHOCO</name>
<reference evidence="4 5" key="1">
    <citation type="submission" date="2015-07" db="EMBL/GenBank/DDBJ databases">
        <title>Genome analysis of myxobacterium Chondromyces crocatus Cm c5 reveals a high potential for natural compound synthesis and the genetic basis for the loss of fruiting body formation.</title>
        <authorList>
            <person name="Zaburannyi N."/>
            <person name="Bunk B."/>
            <person name="Maier J."/>
            <person name="Overmann J."/>
            <person name="Mueller R."/>
        </authorList>
    </citation>
    <scope>NUCLEOTIDE SEQUENCE [LARGE SCALE GENOMIC DNA]</scope>
    <source>
        <strain evidence="4 5">Cm c5</strain>
    </source>
</reference>
<dbReference type="KEGG" id="ccro:CMC5_016340"/>
<proteinExistence type="predicted"/>
<evidence type="ECO:0000259" key="3">
    <source>
        <dbReference type="SMART" id="SM00481"/>
    </source>
</evidence>
<evidence type="ECO:0000256" key="2">
    <source>
        <dbReference type="SAM" id="SignalP"/>
    </source>
</evidence>
<accession>A0A0K1EA81</accession>
<dbReference type="NCBIfam" id="TIGR03901">
    <property type="entry name" value="MYXO-CTERM"/>
    <property type="match status" value="1"/>
</dbReference>
<dbReference type="GO" id="GO:0035312">
    <property type="term" value="F:5'-3' DNA exonuclease activity"/>
    <property type="evidence" value="ECO:0007669"/>
    <property type="project" value="TreeGrafter"/>
</dbReference>
<feature type="region of interest" description="Disordered" evidence="1">
    <location>
        <begin position="550"/>
        <end position="592"/>
    </location>
</feature>
<dbReference type="OrthoDB" id="9804333at2"/>
<dbReference type="AlphaFoldDB" id="A0A0K1EA81"/>
<dbReference type="EMBL" id="CP012159">
    <property type="protein sequence ID" value="AKT37493.1"/>
    <property type="molecule type" value="Genomic_DNA"/>
</dbReference>
<dbReference type="Gene3D" id="3.20.20.140">
    <property type="entry name" value="Metal-dependent hydrolases"/>
    <property type="match status" value="1"/>
</dbReference>
<dbReference type="STRING" id="52.CMC5_016340"/>
<dbReference type="CDD" id="cd07432">
    <property type="entry name" value="PHP_HisPPase"/>
    <property type="match status" value="1"/>
</dbReference>
<dbReference type="InterPro" id="IPR016195">
    <property type="entry name" value="Pol/histidinol_Pase-like"/>
</dbReference>
<dbReference type="PATRIC" id="fig|52.7.peg.1747"/>
<evidence type="ECO:0000313" key="5">
    <source>
        <dbReference type="Proteomes" id="UP000067626"/>
    </source>
</evidence>
<feature type="domain" description="Polymerase/histidinol phosphatase N-terminal" evidence="3">
    <location>
        <begin position="182"/>
        <end position="249"/>
    </location>
</feature>
<dbReference type="SUPFAM" id="SSF89550">
    <property type="entry name" value="PHP domain-like"/>
    <property type="match status" value="1"/>
</dbReference>
<feature type="compositionally biased region" description="Gly residues" evidence="1">
    <location>
        <begin position="581"/>
        <end position="592"/>
    </location>
</feature>
<sequence length="592" mass="61619">MSRCATVRVPSTATRVTSAVRAATQITPALLAATLLLSAPARADEIILPLAGEAPTDGPDHFLIPFDVPEGIVEIEVRHTNLVAQNVLDWGLYDPTGFRGWGGGNAEPAVVGVEAASRSYLAGPISAGTWHVVVGKAQIKTTPAAYTLEIVLRDAGTLAPQPERAPHVASPPLATGPRWYAGDFHVHSMESGDARPPLDEIATFARKRGLDFVEITDHNTTSQLDFFNAAQARHPDLLFVPGVEFTTYDGHANGVGATRWVDHKIGLDGVTIEGAARAFADQGAIFSINHPMFDVGDLCIGCAWAHDLGGEHIGAVEIASGGLSYTGNGVFTWPAIAFWDALCARGLHVAALGGSDDHRAGVDLGLFQSPIGDPTTLVFAEELSVAALLDGIRKGRTVVKLQGPDDPMIELASSVTPTGDTIFARSTTFQARVSGGIGAELRFVHNGQALDPVPIDTDPFVGELKATDPGDGEDRFRAEVLVNGQPRTVTSHLWLRTGTATDPLAPGISAANEGGCGCTVPGRDGPPPPAGLLALSVVVASVVVRAVSRHRPPSPGGGCGGSAPLPALPPLRPARARGGRGRPTGWGGRRGA</sequence>
<dbReference type="InterPro" id="IPR003141">
    <property type="entry name" value="Pol/His_phosphatase_N"/>
</dbReference>
<dbReference type="Proteomes" id="UP000067626">
    <property type="component" value="Chromosome"/>
</dbReference>
<gene>
    <name evidence="4" type="ORF">CMC5_016340</name>
</gene>
<feature type="chain" id="PRO_5005459145" description="Polymerase/histidinol phosphatase N-terminal domain-containing protein" evidence="2">
    <location>
        <begin position="44"/>
        <end position="592"/>
    </location>
</feature>
<keyword evidence="5" id="KW-1185">Reference proteome</keyword>
<dbReference type="InterPro" id="IPR024038">
    <property type="entry name" value="MYXO-CTERM"/>
</dbReference>
<evidence type="ECO:0000313" key="4">
    <source>
        <dbReference type="EMBL" id="AKT37493.1"/>
    </source>
</evidence>